<dbReference type="PANTHER" id="PTHR34115">
    <property type="entry name" value="PROTEIN, PUTATIVE-RELATED"/>
    <property type="match status" value="1"/>
</dbReference>
<proteinExistence type="predicted"/>
<dbReference type="PANTHER" id="PTHR34115:SF5">
    <property type="entry name" value="PROTEIN, PUTATIVE-RELATED"/>
    <property type="match status" value="1"/>
</dbReference>
<dbReference type="InterPro" id="IPR053258">
    <property type="entry name" value="Ca-permeable_cation_channel"/>
</dbReference>
<organism evidence="2 3">
    <name type="scientific">Corymbia citriodora subsp. variegata</name>
    <dbReference type="NCBI Taxonomy" id="360336"/>
    <lineage>
        <taxon>Eukaryota</taxon>
        <taxon>Viridiplantae</taxon>
        <taxon>Streptophyta</taxon>
        <taxon>Embryophyta</taxon>
        <taxon>Tracheophyta</taxon>
        <taxon>Spermatophyta</taxon>
        <taxon>Magnoliopsida</taxon>
        <taxon>eudicotyledons</taxon>
        <taxon>Gunneridae</taxon>
        <taxon>Pentapetalae</taxon>
        <taxon>rosids</taxon>
        <taxon>malvids</taxon>
        <taxon>Myrtales</taxon>
        <taxon>Myrtaceae</taxon>
        <taxon>Myrtoideae</taxon>
        <taxon>Eucalypteae</taxon>
        <taxon>Corymbia</taxon>
    </lineage>
</organism>
<keyword evidence="3" id="KW-1185">Reference proteome</keyword>
<feature type="transmembrane region" description="Helical" evidence="1">
    <location>
        <begin position="44"/>
        <end position="65"/>
    </location>
</feature>
<keyword evidence="1" id="KW-0812">Transmembrane</keyword>
<protein>
    <recommendedName>
        <fullName evidence="4">Transmembrane protein</fullName>
    </recommendedName>
</protein>
<evidence type="ECO:0000256" key="1">
    <source>
        <dbReference type="SAM" id="Phobius"/>
    </source>
</evidence>
<feature type="transmembrane region" description="Helical" evidence="1">
    <location>
        <begin position="12"/>
        <end position="32"/>
    </location>
</feature>
<name>A0A8T0CIX3_CORYI</name>
<dbReference type="Gramene" id="rna-gnl|WGS:JABURB|Cocit.L2772.1">
    <property type="protein sequence ID" value="cds-KAF7847631.1"/>
    <property type="gene ID" value="gene-BT93_L2772"/>
</dbReference>
<dbReference type="AlphaFoldDB" id="A0A8T0CIX3"/>
<dbReference type="OrthoDB" id="1730662at2759"/>
<evidence type="ECO:0000313" key="2">
    <source>
        <dbReference type="EMBL" id="KAF7847631.1"/>
    </source>
</evidence>
<dbReference type="Proteomes" id="UP000806378">
    <property type="component" value="Unassembled WGS sequence"/>
</dbReference>
<reference evidence="2" key="1">
    <citation type="submission" date="2020-05" db="EMBL/GenBank/DDBJ databases">
        <title>WGS assembly of Corymbia citriodora subspecies variegata.</title>
        <authorList>
            <person name="Barry K."/>
            <person name="Hundley H."/>
            <person name="Shu S."/>
            <person name="Jenkins J."/>
            <person name="Grimwood J."/>
            <person name="Baten A."/>
        </authorList>
    </citation>
    <scope>NUCLEOTIDE SEQUENCE</scope>
    <source>
        <strain evidence="2">CV2-018</strain>
    </source>
</reference>
<comment type="caution">
    <text evidence="2">The sequence shown here is derived from an EMBL/GenBank/DDBJ whole genome shotgun (WGS) entry which is preliminary data.</text>
</comment>
<accession>A0A8T0CIX3</accession>
<keyword evidence="1" id="KW-1133">Transmembrane helix</keyword>
<feature type="transmembrane region" description="Helical" evidence="1">
    <location>
        <begin position="77"/>
        <end position="99"/>
    </location>
</feature>
<evidence type="ECO:0000313" key="3">
    <source>
        <dbReference type="Proteomes" id="UP000806378"/>
    </source>
</evidence>
<keyword evidence="1" id="KW-0472">Membrane</keyword>
<gene>
    <name evidence="2" type="ORF">BT93_L2772</name>
</gene>
<dbReference type="EMBL" id="MU090632">
    <property type="protein sequence ID" value="KAF7847631.1"/>
    <property type="molecule type" value="Genomic_DNA"/>
</dbReference>
<sequence>MPDFHQDQWMEINAIFTFVVPVLVGLGAVKYQGKHHSPFDTHPITSFLSIFSLLLYYSLSLPLVAQLPAFHTISGAFTFYFLKILSFSLSIIFLTSLLFQGLFFFLLYLPLLMVFAAHFCGFLRKLLRLRRGTA</sequence>
<feature type="transmembrane region" description="Helical" evidence="1">
    <location>
        <begin position="105"/>
        <end position="123"/>
    </location>
</feature>
<evidence type="ECO:0008006" key="4">
    <source>
        <dbReference type="Google" id="ProtNLM"/>
    </source>
</evidence>